<dbReference type="GO" id="GO:0003677">
    <property type="term" value="F:DNA binding"/>
    <property type="evidence" value="ECO:0007669"/>
    <property type="project" value="InterPro"/>
</dbReference>
<dbReference type="Proteomes" id="UP000264006">
    <property type="component" value="Chromosome"/>
</dbReference>
<evidence type="ECO:0000313" key="4">
    <source>
        <dbReference type="EMBL" id="AXV07721.1"/>
    </source>
</evidence>
<organism evidence="4 5">
    <name type="scientific">Euzebya pacifica</name>
    <dbReference type="NCBI Taxonomy" id="1608957"/>
    <lineage>
        <taxon>Bacteria</taxon>
        <taxon>Bacillati</taxon>
        <taxon>Actinomycetota</taxon>
        <taxon>Nitriliruptoria</taxon>
        <taxon>Euzebyales</taxon>
    </lineage>
</organism>
<dbReference type="RefSeq" id="WP_164710578.1">
    <property type="nucleotide sequence ID" value="NZ_CP031165.1"/>
</dbReference>
<dbReference type="GO" id="GO:0004803">
    <property type="term" value="F:transposase activity"/>
    <property type="evidence" value="ECO:0007669"/>
    <property type="project" value="InterPro"/>
</dbReference>
<feature type="region of interest" description="Disordered" evidence="1">
    <location>
        <begin position="431"/>
        <end position="488"/>
    </location>
</feature>
<dbReference type="Pfam" id="PF01548">
    <property type="entry name" value="DEDD_Tnp_IS110"/>
    <property type="match status" value="1"/>
</dbReference>
<evidence type="ECO:0000259" key="2">
    <source>
        <dbReference type="Pfam" id="PF01548"/>
    </source>
</evidence>
<sequence>MQQRRIVGIDLGVVTSHTAHVVDEHAEVIAKRRIDPTVAGFTALEAAALAGVDDDVRLEVVIEPTGAAWLPVAVWFTRRGHTVYRVSTQKAADLRRFLSRHAKSNSIDAATLARLPIIDPAGLYPVALPATAEAAELDRRVRTAARLTDQIGTHKRRLIELARQVMPTIGTVLSPGLTRTDLAVLERYGDPRRLAVVRTDRLAGLIGRVSHGHGDATAKAEQFRTVARDAVALYGDDIAVPFAALADEIATEIRIIRTLEAERVRHEDAREQAYQVVDGDQLARSLPGMKRVGGPMLVAVMGNPDRFRNAAAFKSYIGLTPRASQTGETDRKGQPLTKAGNRRLRTQLLRAAETARQTDPQLAAIYFDQMTAKGAVHTKALTVVAARLAERAWVVMHRQSPYLVCDTDGTPVAPAEARRIIADRFTVPADIRARRRSKKGGRAPQTALEGQIGQRTKRDRTRRPSHHKASPQAPTQSIPTKVLTTDRP</sequence>
<keyword evidence="5" id="KW-1185">Reference proteome</keyword>
<dbReference type="AlphaFoldDB" id="A0A346XZS4"/>
<dbReference type="GO" id="GO:0006313">
    <property type="term" value="P:DNA transposition"/>
    <property type="evidence" value="ECO:0007669"/>
    <property type="project" value="InterPro"/>
</dbReference>
<dbReference type="KEGG" id="euz:DVS28_a3042"/>
<feature type="domain" description="Transposase IS116/IS110/IS902 C-terminal" evidence="3">
    <location>
        <begin position="281"/>
        <end position="366"/>
    </location>
</feature>
<dbReference type="PANTHER" id="PTHR33055">
    <property type="entry name" value="TRANSPOSASE FOR INSERTION SEQUENCE ELEMENT IS1111A"/>
    <property type="match status" value="1"/>
</dbReference>
<reference evidence="4 5" key="1">
    <citation type="submission" date="2018-09" db="EMBL/GenBank/DDBJ databases">
        <title>Complete genome sequence of Euzebya sp. DY32-46 isolated from seawater of Pacific Ocean.</title>
        <authorList>
            <person name="Xu L."/>
            <person name="Wu Y.-H."/>
            <person name="Xu X.-W."/>
        </authorList>
    </citation>
    <scope>NUCLEOTIDE SEQUENCE [LARGE SCALE GENOMIC DNA]</scope>
    <source>
        <strain evidence="4 5">DY32-46</strain>
    </source>
</reference>
<proteinExistence type="predicted"/>
<feature type="compositionally biased region" description="Polar residues" evidence="1">
    <location>
        <begin position="472"/>
        <end position="488"/>
    </location>
</feature>
<gene>
    <name evidence="4" type="ORF">DVS28_a3042</name>
</gene>
<feature type="compositionally biased region" description="Basic residues" evidence="1">
    <location>
        <begin position="455"/>
        <end position="469"/>
    </location>
</feature>
<evidence type="ECO:0000259" key="3">
    <source>
        <dbReference type="Pfam" id="PF02371"/>
    </source>
</evidence>
<dbReference type="InterPro" id="IPR047650">
    <property type="entry name" value="Transpos_IS110"/>
</dbReference>
<feature type="domain" description="Transposase IS110-like N-terminal" evidence="2">
    <location>
        <begin position="7"/>
        <end position="167"/>
    </location>
</feature>
<dbReference type="InterPro" id="IPR002525">
    <property type="entry name" value="Transp_IS110-like_N"/>
</dbReference>
<evidence type="ECO:0000256" key="1">
    <source>
        <dbReference type="SAM" id="MobiDB-lite"/>
    </source>
</evidence>
<name>A0A346XZS4_9ACTN</name>
<dbReference type="InterPro" id="IPR003346">
    <property type="entry name" value="Transposase_20"/>
</dbReference>
<dbReference type="Pfam" id="PF02371">
    <property type="entry name" value="Transposase_20"/>
    <property type="match status" value="1"/>
</dbReference>
<protein>
    <submittedName>
        <fullName evidence="4">Transposase, IS111A/IS1328/IS1533:Transposase IS116/IS110/IS902</fullName>
    </submittedName>
</protein>
<dbReference type="PANTHER" id="PTHR33055:SF3">
    <property type="entry name" value="PUTATIVE TRANSPOSASE FOR IS117-RELATED"/>
    <property type="match status" value="1"/>
</dbReference>
<accession>A0A346XZS4</accession>
<dbReference type="EMBL" id="CP031165">
    <property type="protein sequence ID" value="AXV07721.1"/>
    <property type="molecule type" value="Genomic_DNA"/>
</dbReference>
<evidence type="ECO:0000313" key="5">
    <source>
        <dbReference type="Proteomes" id="UP000264006"/>
    </source>
</evidence>